<proteinExistence type="predicted"/>
<gene>
    <name evidence="1" type="ORF">TNCV_1283271</name>
</gene>
<keyword evidence="2" id="KW-1185">Reference proteome</keyword>
<organism evidence="1 2">
    <name type="scientific">Trichonephila clavipes</name>
    <name type="common">Golden silk orbweaver</name>
    <name type="synonym">Nephila clavipes</name>
    <dbReference type="NCBI Taxonomy" id="2585209"/>
    <lineage>
        <taxon>Eukaryota</taxon>
        <taxon>Metazoa</taxon>
        <taxon>Ecdysozoa</taxon>
        <taxon>Arthropoda</taxon>
        <taxon>Chelicerata</taxon>
        <taxon>Arachnida</taxon>
        <taxon>Araneae</taxon>
        <taxon>Araneomorphae</taxon>
        <taxon>Entelegynae</taxon>
        <taxon>Araneoidea</taxon>
        <taxon>Nephilidae</taxon>
        <taxon>Trichonephila</taxon>
    </lineage>
</organism>
<dbReference type="PANTHER" id="PTHR45786">
    <property type="entry name" value="DNA BINDING PROTEIN-LIKE"/>
    <property type="match status" value="1"/>
</dbReference>
<name>A0A8X6SWH2_TRICX</name>
<dbReference type="Proteomes" id="UP000887159">
    <property type="component" value="Unassembled WGS sequence"/>
</dbReference>
<evidence type="ECO:0000313" key="1">
    <source>
        <dbReference type="EMBL" id="GFY15681.1"/>
    </source>
</evidence>
<accession>A0A8X6SWH2</accession>
<dbReference type="EMBL" id="BMAU01021335">
    <property type="protein sequence ID" value="GFY15681.1"/>
    <property type="molecule type" value="Genomic_DNA"/>
</dbReference>
<comment type="caution">
    <text evidence="1">The sequence shown here is derived from an EMBL/GenBank/DDBJ whole genome shotgun (WGS) entry which is preliminary data.</text>
</comment>
<dbReference type="PANTHER" id="PTHR45786:SF74">
    <property type="entry name" value="ATP-DEPENDENT DNA HELICASE"/>
    <property type="match status" value="1"/>
</dbReference>
<evidence type="ECO:0000313" key="2">
    <source>
        <dbReference type="Proteomes" id="UP000887159"/>
    </source>
</evidence>
<dbReference type="AlphaFoldDB" id="A0A8X6SWH2"/>
<protein>
    <submittedName>
        <fullName evidence="1">Uncharacterized protein</fullName>
    </submittedName>
</protein>
<sequence>MDSIKVTHCQQYSFELIVSFYDENLKNVSPTKEVAVVIIGQEFKKRDIVLSCRGGTLMRITETHRACDVLQYLLMFFHGEDGYQINILKCHEMTKIPLSKTLCPLPNFTATEL</sequence>
<reference evidence="1" key="1">
    <citation type="submission" date="2020-08" db="EMBL/GenBank/DDBJ databases">
        <title>Multicomponent nature underlies the extraordinary mechanical properties of spider dragline silk.</title>
        <authorList>
            <person name="Kono N."/>
            <person name="Nakamura H."/>
            <person name="Mori M."/>
            <person name="Yoshida Y."/>
            <person name="Ohtoshi R."/>
            <person name="Malay A.D."/>
            <person name="Moran D.A.P."/>
            <person name="Tomita M."/>
            <person name="Numata K."/>
            <person name="Arakawa K."/>
        </authorList>
    </citation>
    <scope>NUCLEOTIDE SEQUENCE</scope>
</reference>